<evidence type="ECO:0000256" key="3">
    <source>
        <dbReference type="ARBA" id="ARBA00022989"/>
    </source>
</evidence>
<evidence type="ECO:0000259" key="7">
    <source>
        <dbReference type="PROSITE" id="PS50850"/>
    </source>
</evidence>
<evidence type="ECO:0000256" key="2">
    <source>
        <dbReference type="ARBA" id="ARBA00022692"/>
    </source>
</evidence>
<evidence type="ECO:0000313" key="9">
    <source>
        <dbReference type="Proteomes" id="UP001280581"/>
    </source>
</evidence>
<reference evidence="8 9" key="1">
    <citation type="submission" date="2021-02" db="EMBL/GenBank/DDBJ databases">
        <title>Genome assembly of Pseudopithomyces chartarum.</title>
        <authorList>
            <person name="Jauregui R."/>
            <person name="Singh J."/>
            <person name="Voisey C."/>
        </authorList>
    </citation>
    <scope>NUCLEOTIDE SEQUENCE [LARGE SCALE GENOMIC DNA]</scope>
    <source>
        <strain evidence="8 9">AGR01</strain>
    </source>
</reference>
<dbReference type="PANTHER" id="PTHR23502">
    <property type="entry name" value="MAJOR FACILITATOR SUPERFAMILY"/>
    <property type="match status" value="1"/>
</dbReference>
<feature type="transmembrane region" description="Helical" evidence="6">
    <location>
        <begin position="435"/>
        <end position="456"/>
    </location>
</feature>
<feature type="domain" description="Major facilitator superfamily (MFS) profile" evidence="7">
    <location>
        <begin position="98"/>
        <end position="497"/>
    </location>
</feature>
<dbReference type="SUPFAM" id="SSF103473">
    <property type="entry name" value="MFS general substrate transporter"/>
    <property type="match status" value="1"/>
</dbReference>
<dbReference type="PANTHER" id="PTHR23502:SF60">
    <property type="entry name" value="MAJOR FACILITATOR SUPERFAMILY (MFS) PROFILE DOMAIN-CONTAINING PROTEIN-RELATED"/>
    <property type="match status" value="1"/>
</dbReference>
<feature type="transmembrane region" description="Helical" evidence="6">
    <location>
        <begin position="226"/>
        <end position="249"/>
    </location>
</feature>
<feature type="transmembrane region" description="Helical" evidence="6">
    <location>
        <begin position="96"/>
        <end position="120"/>
    </location>
</feature>
<dbReference type="AlphaFoldDB" id="A0AAN6LW64"/>
<dbReference type="GO" id="GO:0042908">
    <property type="term" value="P:xenobiotic transport"/>
    <property type="evidence" value="ECO:0007669"/>
    <property type="project" value="UniProtKB-ARBA"/>
</dbReference>
<dbReference type="InterPro" id="IPR020846">
    <property type="entry name" value="MFS_dom"/>
</dbReference>
<dbReference type="InterPro" id="IPR011701">
    <property type="entry name" value="MFS"/>
</dbReference>
<organism evidence="8 9">
    <name type="scientific">Pseudopithomyces chartarum</name>
    <dbReference type="NCBI Taxonomy" id="1892770"/>
    <lineage>
        <taxon>Eukaryota</taxon>
        <taxon>Fungi</taxon>
        <taxon>Dikarya</taxon>
        <taxon>Ascomycota</taxon>
        <taxon>Pezizomycotina</taxon>
        <taxon>Dothideomycetes</taxon>
        <taxon>Pleosporomycetidae</taxon>
        <taxon>Pleosporales</taxon>
        <taxon>Massarineae</taxon>
        <taxon>Didymosphaeriaceae</taxon>
        <taxon>Pseudopithomyces</taxon>
    </lineage>
</organism>
<feature type="transmembrane region" description="Helical" evidence="6">
    <location>
        <begin position="132"/>
        <end position="153"/>
    </location>
</feature>
<feature type="transmembrane region" description="Helical" evidence="6">
    <location>
        <begin position="368"/>
        <end position="388"/>
    </location>
</feature>
<dbReference type="PROSITE" id="PS50850">
    <property type="entry name" value="MFS"/>
    <property type="match status" value="1"/>
</dbReference>
<protein>
    <recommendedName>
        <fullName evidence="7">Major facilitator superfamily (MFS) profile domain-containing protein</fullName>
    </recommendedName>
</protein>
<feature type="compositionally biased region" description="Polar residues" evidence="5">
    <location>
        <begin position="23"/>
        <end position="37"/>
    </location>
</feature>
<dbReference type="CDD" id="cd17323">
    <property type="entry name" value="MFS_Tpo1_MDR_like"/>
    <property type="match status" value="1"/>
</dbReference>
<evidence type="ECO:0000256" key="4">
    <source>
        <dbReference type="ARBA" id="ARBA00023136"/>
    </source>
</evidence>
<proteinExistence type="predicted"/>
<feature type="transmembrane region" description="Helical" evidence="6">
    <location>
        <begin position="328"/>
        <end position="348"/>
    </location>
</feature>
<comment type="subcellular location">
    <subcellularLocation>
        <location evidence="1">Membrane</location>
        <topology evidence="1">Multi-pass membrane protein</topology>
    </subcellularLocation>
</comment>
<evidence type="ECO:0000256" key="5">
    <source>
        <dbReference type="SAM" id="MobiDB-lite"/>
    </source>
</evidence>
<gene>
    <name evidence="8" type="ORF">GRF29_77g1120653</name>
</gene>
<sequence length="497" mass="54333">MDIPRTSVHSPAQNAMGDDKLHSFNTTSSKHNSTSPLNGIIRVCETKHEIPSDIRPEKSASADIERVSETTRNIYVTWDGLDDPTNPRNWGASRKWLVTFVASSFSFIAPLSSSMIAPALPAISADLHITNGAIGLLVISIYVLGFAIGPLCLGPLSEVYGRRIVLQVSNIVFFVFNTACGGCRTTTQMVIFRFLSGLGGSAPLAAGGGTLSDVWSNEERGKAMGIYTLMPLLGPAVGPILAGFIVRYANWRWCFYSVSIGDVFVQAVSSLLLQETYPRVILARKAKLLRETTGDPNLMTEWEAEGQSLGQKLYTAFKRPIKLITTQPVVQCVALYQAYLYGVIYLLLSTFPRLWTEKYHQEVHIGSLNYIAVGLGFFTGSQIGTRLQDRIYMVLKNRNGGIGQPEFRVPLMVPGAILVPVGMFIYAWTAEIGTFWLWPNVGMYIACASMIICWQAMQAYLVDSYTTFSASALAAATILRSLAGAGFPLFVGGSNFP</sequence>
<keyword evidence="3 6" id="KW-1133">Transmembrane helix</keyword>
<dbReference type="EMBL" id="WVTA01000007">
    <property type="protein sequence ID" value="KAK3208577.1"/>
    <property type="molecule type" value="Genomic_DNA"/>
</dbReference>
<dbReference type="Gene3D" id="1.20.1250.20">
    <property type="entry name" value="MFS general substrate transporter like domains"/>
    <property type="match status" value="1"/>
</dbReference>
<dbReference type="Pfam" id="PF07690">
    <property type="entry name" value="MFS_1"/>
    <property type="match status" value="1"/>
</dbReference>
<keyword evidence="4 6" id="KW-0472">Membrane</keyword>
<dbReference type="InterPro" id="IPR036259">
    <property type="entry name" value="MFS_trans_sf"/>
</dbReference>
<dbReference type="GO" id="GO:0022857">
    <property type="term" value="F:transmembrane transporter activity"/>
    <property type="evidence" value="ECO:0007669"/>
    <property type="project" value="InterPro"/>
</dbReference>
<name>A0AAN6LW64_9PLEO</name>
<comment type="caution">
    <text evidence="8">The sequence shown here is derived from an EMBL/GenBank/DDBJ whole genome shotgun (WGS) entry which is preliminary data.</text>
</comment>
<evidence type="ECO:0000256" key="6">
    <source>
        <dbReference type="SAM" id="Phobius"/>
    </source>
</evidence>
<dbReference type="FunFam" id="1.20.1250.20:FF:000011">
    <property type="entry name" value="MFS multidrug transporter, putative"/>
    <property type="match status" value="1"/>
</dbReference>
<dbReference type="PROSITE" id="PS00216">
    <property type="entry name" value="SUGAR_TRANSPORT_1"/>
    <property type="match status" value="1"/>
</dbReference>
<dbReference type="GO" id="GO:0016020">
    <property type="term" value="C:membrane"/>
    <property type="evidence" value="ECO:0007669"/>
    <property type="project" value="UniProtKB-SubCell"/>
</dbReference>
<accession>A0AAN6LW64</accession>
<keyword evidence="9" id="KW-1185">Reference proteome</keyword>
<feature type="transmembrane region" description="Helical" evidence="6">
    <location>
        <begin position="409"/>
        <end position="429"/>
    </location>
</feature>
<dbReference type="GO" id="GO:0140115">
    <property type="term" value="P:export across plasma membrane"/>
    <property type="evidence" value="ECO:0007669"/>
    <property type="project" value="UniProtKB-ARBA"/>
</dbReference>
<keyword evidence="2 6" id="KW-0812">Transmembrane</keyword>
<evidence type="ECO:0000313" key="8">
    <source>
        <dbReference type="EMBL" id="KAK3208577.1"/>
    </source>
</evidence>
<dbReference type="Proteomes" id="UP001280581">
    <property type="component" value="Unassembled WGS sequence"/>
</dbReference>
<feature type="region of interest" description="Disordered" evidence="5">
    <location>
        <begin position="1"/>
        <end position="38"/>
    </location>
</feature>
<dbReference type="InterPro" id="IPR005829">
    <property type="entry name" value="Sugar_transporter_CS"/>
</dbReference>
<feature type="transmembrane region" description="Helical" evidence="6">
    <location>
        <begin position="468"/>
        <end position="491"/>
    </location>
</feature>
<evidence type="ECO:0000256" key="1">
    <source>
        <dbReference type="ARBA" id="ARBA00004141"/>
    </source>
</evidence>